<reference evidence="2 3" key="1">
    <citation type="journal article" date="2019" name="Environ. Microbiol.">
        <title>Species interactions and distinct microbial communities in high Arctic permafrost affected cryosols are associated with the CH4 and CO2 gas fluxes.</title>
        <authorList>
            <person name="Altshuler I."/>
            <person name="Hamel J."/>
            <person name="Turney S."/>
            <person name="Magnuson E."/>
            <person name="Levesque R."/>
            <person name="Greer C."/>
            <person name="Whyte L.G."/>
        </authorList>
    </citation>
    <scope>NUCLEOTIDE SEQUENCE [LARGE SCALE GENOMIC DNA]</scope>
    <source>
        <strain evidence="2 3">E6.1</strain>
    </source>
</reference>
<organism evidence="2 3">
    <name type="scientific">Sphingomonas glacialis</name>
    <dbReference type="NCBI Taxonomy" id="658225"/>
    <lineage>
        <taxon>Bacteria</taxon>
        <taxon>Pseudomonadati</taxon>
        <taxon>Pseudomonadota</taxon>
        <taxon>Alphaproteobacteria</taxon>
        <taxon>Sphingomonadales</taxon>
        <taxon>Sphingomonadaceae</taxon>
        <taxon>Sphingomonas</taxon>
    </lineage>
</organism>
<dbReference type="AlphaFoldDB" id="A0A502FRA9"/>
<proteinExistence type="predicted"/>
<feature type="transmembrane region" description="Helical" evidence="1">
    <location>
        <begin position="12"/>
        <end position="34"/>
    </location>
</feature>
<keyword evidence="1" id="KW-0472">Membrane</keyword>
<gene>
    <name evidence="2" type="ORF">EAH76_15390</name>
</gene>
<dbReference type="OrthoDB" id="5396182at2"/>
<keyword evidence="3" id="KW-1185">Reference proteome</keyword>
<keyword evidence="1" id="KW-1133">Transmembrane helix</keyword>
<feature type="transmembrane region" description="Helical" evidence="1">
    <location>
        <begin position="103"/>
        <end position="124"/>
    </location>
</feature>
<feature type="transmembrane region" description="Helical" evidence="1">
    <location>
        <begin position="71"/>
        <end position="97"/>
    </location>
</feature>
<sequence>MTTHASLDAAAQVVQLALTPVFLLSGLAALLNVFTSRLGRVADRVGKLTEDPGHHARQLAALRRRTHVLDVAVLTASIAGALTCFAVLSLFVGALGMATTGRLLFALFGAAVVFTVVALAAFAAETLLSSVAVREQVDAAS</sequence>
<name>A0A502FRA9_9SPHN</name>
<comment type="caution">
    <text evidence="2">The sequence shown here is derived from an EMBL/GenBank/DDBJ whole genome shotgun (WGS) entry which is preliminary data.</text>
</comment>
<protein>
    <submittedName>
        <fullName evidence="2">DUF2721 domain-containing protein</fullName>
    </submittedName>
</protein>
<dbReference type="Proteomes" id="UP000319931">
    <property type="component" value="Unassembled WGS sequence"/>
</dbReference>
<dbReference type="InterPro" id="IPR021279">
    <property type="entry name" value="DUF2721"/>
</dbReference>
<keyword evidence="1" id="KW-0812">Transmembrane</keyword>
<accession>A0A502FRA9</accession>
<dbReference type="Pfam" id="PF11026">
    <property type="entry name" value="DUF2721"/>
    <property type="match status" value="1"/>
</dbReference>
<evidence type="ECO:0000313" key="2">
    <source>
        <dbReference type="EMBL" id="TPG52097.1"/>
    </source>
</evidence>
<evidence type="ECO:0000313" key="3">
    <source>
        <dbReference type="Proteomes" id="UP000319931"/>
    </source>
</evidence>
<evidence type="ECO:0000256" key="1">
    <source>
        <dbReference type="SAM" id="Phobius"/>
    </source>
</evidence>
<dbReference type="EMBL" id="RCZC01000004">
    <property type="protein sequence ID" value="TPG52097.1"/>
    <property type="molecule type" value="Genomic_DNA"/>
</dbReference>
<dbReference type="RefSeq" id="WP_140851169.1">
    <property type="nucleotide sequence ID" value="NZ_RCZC01000004.1"/>
</dbReference>